<feature type="transmembrane region" description="Helical" evidence="5">
    <location>
        <begin position="128"/>
        <end position="148"/>
    </location>
</feature>
<dbReference type="RefSeq" id="WP_408238143.1">
    <property type="nucleotide sequence ID" value="NZ_JAQQCF010000050.1"/>
</dbReference>
<dbReference type="InterPro" id="IPR011701">
    <property type="entry name" value="MFS"/>
</dbReference>
<feature type="transmembrane region" description="Helical" evidence="5">
    <location>
        <begin position="317"/>
        <end position="337"/>
    </location>
</feature>
<keyword evidence="3 5" id="KW-1133">Transmembrane helix</keyword>
<feature type="transmembrane region" description="Helical" evidence="5">
    <location>
        <begin position="160"/>
        <end position="179"/>
    </location>
</feature>
<keyword evidence="8" id="KW-1185">Reference proteome</keyword>
<name>A0ABW9E3G6_9BURK</name>
<dbReference type="InterPro" id="IPR005829">
    <property type="entry name" value="Sugar_transporter_CS"/>
</dbReference>
<dbReference type="PROSITE" id="PS00217">
    <property type="entry name" value="SUGAR_TRANSPORT_2"/>
    <property type="match status" value="1"/>
</dbReference>
<dbReference type="InterPro" id="IPR036259">
    <property type="entry name" value="MFS_trans_sf"/>
</dbReference>
<feature type="transmembrane region" description="Helical" evidence="5">
    <location>
        <begin position="378"/>
        <end position="401"/>
    </location>
</feature>
<proteinExistence type="predicted"/>
<keyword evidence="2 5" id="KW-0812">Transmembrane</keyword>
<dbReference type="PANTHER" id="PTHR23508">
    <property type="entry name" value="CARBOXYLIC ACID TRANSPORTER PROTEIN HOMOLOG"/>
    <property type="match status" value="1"/>
</dbReference>
<gene>
    <name evidence="7" type="ORF">PQQ63_34710</name>
</gene>
<protein>
    <submittedName>
        <fullName evidence="7">MFS transporter</fullName>
    </submittedName>
</protein>
<dbReference type="Pfam" id="PF07690">
    <property type="entry name" value="MFS_1"/>
    <property type="match status" value="1"/>
</dbReference>
<feature type="transmembrane region" description="Helical" evidence="5">
    <location>
        <begin position="68"/>
        <end position="89"/>
    </location>
</feature>
<dbReference type="PROSITE" id="PS50850">
    <property type="entry name" value="MFS"/>
    <property type="match status" value="1"/>
</dbReference>
<dbReference type="InterPro" id="IPR020846">
    <property type="entry name" value="MFS_dom"/>
</dbReference>
<evidence type="ECO:0000256" key="5">
    <source>
        <dbReference type="SAM" id="Phobius"/>
    </source>
</evidence>
<feature type="transmembrane region" description="Helical" evidence="5">
    <location>
        <begin position="25"/>
        <end position="48"/>
    </location>
</feature>
<evidence type="ECO:0000256" key="1">
    <source>
        <dbReference type="ARBA" id="ARBA00004141"/>
    </source>
</evidence>
<comment type="caution">
    <text evidence="7">The sequence shown here is derived from an EMBL/GenBank/DDBJ whole genome shotgun (WGS) entry which is preliminary data.</text>
</comment>
<feature type="transmembrane region" description="Helical" evidence="5">
    <location>
        <begin position="101"/>
        <end position="122"/>
    </location>
</feature>
<evidence type="ECO:0000259" key="6">
    <source>
        <dbReference type="PROSITE" id="PS50850"/>
    </source>
</evidence>
<feature type="transmembrane region" description="Helical" evidence="5">
    <location>
        <begin position="285"/>
        <end position="305"/>
    </location>
</feature>
<dbReference type="Gene3D" id="1.20.1250.20">
    <property type="entry name" value="MFS general substrate transporter like domains"/>
    <property type="match status" value="2"/>
</dbReference>
<accession>A0ABW9E3G6</accession>
<feature type="transmembrane region" description="Helical" evidence="5">
    <location>
        <begin position="185"/>
        <end position="206"/>
    </location>
</feature>
<sequence length="438" mass="47366">MNVPSRALGATHPQQKTRLSREQIVGFWAAWSGWTLDGMDSVIYALVLVPALKELLPLSGYAATPGNIGLFGSWMFALFLVGWGFSYIWGPLADRFGRVRVLAATTLCYAVFTGLAAVSHSIWELAVFRFLAGVGVGGEWALAGTYVAEAWPEDRRRAGAGYLQTGYYAGFFLASALNYTVGTRYGWRVMFLCGLLPVVVALYTLFKVSETRRWERTQHSGASAPLKRQPLREIFAQPYRQRTIVNCVLVTVGILGLWGGSIYLPSAVIQLAERQGIAALSAVKLASVTTAIYSVGTILGCLSLPPIAERFGRRATLAGYYAATALFLIATFGWAFYLTSGLIPFIVLSFFIGFGGGNAAMYALWLPEQYPTSIRATAFSFSTSIGRFFAAAVSLALGFAVNRSGTLGMPVAITASVFVVGIIALRWAMETRGAPLPE</sequence>
<feature type="transmembrane region" description="Helical" evidence="5">
    <location>
        <begin position="407"/>
        <end position="428"/>
    </location>
</feature>
<reference evidence="7 8" key="1">
    <citation type="journal article" date="2024" name="Chem. Sci.">
        <title>Discovery of megapolipeptins by genome mining of a Burkholderiales bacteria collection.</title>
        <authorList>
            <person name="Paulo B.S."/>
            <person name="Recchia M.J.J."/>
            <person name="Lee S."/>
            <person name="Fergusson C.H."/>
            <person name="Romanowski S.B."/>
            <person name="Hernandez A."/>
            <person name="Krull N."/>
            <person name="Liu D.Y."/>
            <person name="Cavanagh H."/>
            <person name="Bos A."/>
            <person name="Gray C.A."/>
            <person name="Murphy B.T."/>
            <person name="Linington R.G."/>
            <person name="Eustaquio A.S."/>
        </authorList>
    </citation>
    <scope>NUCLEOTIDE SEQUENCE [LARGE SCALE GENOMIC DNA]</scope>
    <source>
        <strain evidence="7 8">RL17-338-BIC-A</strain>
    </source>
</reference>
<dbReference type="PANTHER" id="PTHR23508:SF10">
    <property type="entry name" value="CARBOXYLIC ACID TRANSPORTER PROTEIN HOMOLOG"/>
    <property type="match status" value="1"/>
</dbReference>
<keyword evidence="4 5" id="KW-0472">Membrane</keyword>
<organism evidence="7 8">
    <name type="scientific">Paraburkholderia metrosideri</name>
    <dbReference type="NCBI Taxonomy" id="580937"/>
    <lineage>
        <taxon>Bacteria</taxon>
        <taxon>Pseudomonadati</taxon>
        <taxon>Pseudomonadota</taxon>
        <taxon>Betaproteobacteria</taxon>
        <taxon>Burkholderiales</taxon>
        <taxon>Burkholderiaceae</taxon>
        <taxon>Paraburkholderia</taxon>
    </lineage>
</organism>
<evidence type="ECO:0000256" key="4">
    <source>
        <dbReference type="ARBA" id="ARBA00023136"/>
    </source>
</evidence>
<dbReference type="EMBL" id="JAQQCF010000050">
    <property type="protein sequence ID" value="MFM0641843.1"/>
    <property type="molecule type" value="Genomic_DNA"/>
</dbReference>
<feature type="domain" description="Major facilitator superfamily (MFS) profile" evidence="6">
    <location>
        <begin position="26"/>
        <end position="433"/>
    </location>
</feature>
<evidence type="ECO:0000256" key="3">
    <source>
        <dbReference type="ARBA" id="ARBA00022989"/>
    </source>
</evidence>
<evidence type="ECO:0000313" key="8">
    <source>
        <dbReference type="Proteomes" id="UP001629432"/>
    </source>
</evidence>
<dbReference type="SUPFAM" id="SSF103473">
    <property type="entry name" value="MFS general substrate transporter"/>
    <property type="match status" value="1"/>
</dbReference>
<comment type="subcellular location">
    <subcellularLocation>
        <location evidence="1">Membrane</location>
        <topology evidence="1">Multi-pass membrane protein</topology>
    </subcellularLocation>
</comment>
<feature type="transmembrane region" description="Helical" evidence="5">
    <location>
        <begin position="343"/>
        <end position="366"/>
    </location>
</feature>
<evidence type="ECO:0000313" key="7">
    <source>
        <dbReference type="EMBL" id="MFM0641843.1"/>
    </source>
</evidence>
<evidence type="ECO:0000256" key="2">
    <source>
        <dbReference type="ARBA" id="ARBA00022692"/>
    </source>
</evidence>
<dbReference type="Proteomes" id="UP001629432">
    <property type="component" value="Unassembled WGS sequence"/>
</dbReference>
<feature type="transmembrane region" description="Helical" evidence="5">
    <location>
        <begin position="244"/>
        <end position="265"/>
    </location>
</feature>